<dbReference type="Proteomes" id="UP000593564">
    <property type="component" value="Unassembled WGS sequence"/>
</dbReference>
<comment type="caution">
    <text evidence="1">The sequence shown here is derived from an EMBL/GenBank/DDBJ whole genome shotgun (WGS) entry which is preliminary data.</text>
</comment>
<protein>
    <submittedName>
        <fullName evidence="1">Uncharacterized protein</fullName>
    </submittedName>
</protein>
<dbReference type="AlphaFoldDB" id="A0A7J7HGY8"/>
<dbReference type="EMBL" id="JACBKZ010000004">
    <property type="protein sequence ID" value="KAF5951258.1"/>
    <property type="molecule type" value="Genomic_DNA"/>
</dbReference>
<accession>A0A7J7HGY8</accession>
<organism evidence="1 2">
    <name type="scientific">Camellia sinensis</name>
    <name type="common">Tea plant</name>
    <name type="synonym">Thea sinensis</name>
    <dbReference type="NCBI Taxonomy" id="4442"/>
    <lineage>
        <taxon>Eukaryota</taxon>
        <taxon>Viridiplantae</taxon>
        <taxon>Streptophyta</taxon>
        <taxon>Embryophyta</taxon>
        <taxon>Tracheophyta</taxon>
        <taxon>Spermatophyta</taxon>
        <taxon>Magnoliopsida</taxon>
        <taxon>eudicotyledons</taxon>
        <taxon>Gunneridae</taxon>
        <taxon>Pentapetalae</taxon>
        <taxon>asterids</taxon>
        <taxon>Ericales</taxon>
        <taxon>Theaceae</taxon>
        <taxon>Camellia</taxon>
    </lineage>
</organism>
<reference evidence="2" key="1">
    <citation type="journal article" date="2020" name="Nat. Commun.">
        <title>Genome assembly of wild tea tree DASZ reveals pedigree and selection history of tea varieties.</title>
        <authorList>
            <person name="Zhang W."/>
            <person name="Zhang Y."/>
            <person name="Qiu H."/>
            <person name="Guo Y."/>
            <person name="Wan H."/>
            <person name="Zhang X."/>
            <person name="Scossa F."/>
            <person name="Alseekh S."/>
            <person name="Zhang Q."/>
            <person name="Wang P."/>
            <person name="Xu L."/>
            <person name="Schmidt M.H."/>
            <person name="Jia X."/>
            <person name="Li D."/>
            <person name="Zhu A."/>
            <person name="Guo F."/>
            <person name="Chen W."/>
            <person name="Ni D."/>
            <person name="Usadel B."/>
            <person name="Fernie A.R."/>
            <person name="Wen W."/>
        </authorList>
    </citation>
    <scope>NUCLEOTIDE SEQUENCE [LARGE SCALE GENOMIC DNA]</scope>
    <source>
        <strain evidence="2">cv. G240</strain>
    </source>
</reference>
<keyword evidence="2" id="KW-1185">Reference proteome</keyword>
<evidence type="ECO:0000313" key="2">
    <source>
        <dbReference type="Proteomes" id="UP000593564"/>
    </source>
</evidence>
<name>A0A7J7HGY8_CAMSI</name>
<proteinExistence type="predicted"/>
<evidence type="ECO:0000313" key="1">
    <source>
        <dbReference type="EMBL" id="KAF5951258.1"/>
    </source>
</evidence>
<reference evidence="1 2" key="2">
    <citation type="submission" date="2020-07" db="EMBL/GenBank/DDBJ databases">
        <title>Genome assembly of wild tea tree DASZ reveals pedigree and selection history of tea varieties.</title>
        <authorList>
            <person name="Zhang W."/>
        </authorList>
    </citation>
    <scope>NUCLEOTIDE SEQUENCE [LARGE SCALE GENOMIC DNA]</scope>
    <source>
        <strain evidence="2">cv. G240</strain>
        <tissue evidence="1">Leaf</tissue>
    </source>
</reference>
<gene>
    <name evidence="1" type="ORF">HYC85_009202</name>
</gene>
<sequence>MVVRFGADAECMVMTSDVNERLGFMKLYRDNKATINIAYNLVQPDRIKNIEIDRQFIKENLNKGTLRWKQVTGFVAGNGERCAFGVIFVIPQTGKDQLLLEAFQAGSAKGFVHVFGSYVALSEPGLYGLASISTVLNALRPTYRSQIYIHNSEIAGCKLNFMQETAIGASLLAPEPRPFPHPHPTPAPAPNLKLFYRALTPRLHSRFMQLYNKH</sequence>